<evidence type="ECO:0000256" key="10">
    <source>
        <dbReference type="ARBA" id="ARBA00031323"/>
    </source>
</evidence>
<evidence type="ECO:0000256" key="3">
    <source>
        <dbReference type="ARBA" id="ARBA00011890"/>
    </source>
</evidence>
<dbReference type="NCBIfam" id="TIGR04188">
    <property type="entry name" value="methyltr_grsp"/>
    <property type="match status" value="1"/>
</dbReference>
<dbReference type="GO" id="GO:0032259">
    <property type="term" value="P:methylation"/>
    <property type="evidence" value="ECO:0007669"/>
    <property type="project" value="UniProtKB-KW"/>
</dbReference>
<keyword evidence="13" id="KW-1185">Reference proteome</keyword>
<evidence type="ECO:0000256" key="1">
    <source>
        <dbReference type="ARBA" id="ARBA00004496"/>
    </source>
</evidence>
<dbReference type="EMBL" id="BAABCQ010000047">
    <property type="protein sequence ID" value="GAA3977426.1"/>
    <property type="molecule type" value="Genomic_DNA"/>
</dbReference>
<evidence type="ECO:0000313" key="13">
    <source>
        <dbReference type="Proteomes" id="UP001500034"/>
    </source>
</evidence>
<comment type="similarity">
    <text evidence="2">Belongs to the methyltransferase superfamily. L-isoaspartyl/D-aspartyl protein methyltransferase family.</text>
</comment>
<evidence type="ECO:0000256" key="9">
    <source>
        <dbReference type="ARBA" id="ARBA00030757"/>
    </source>
</evidence>
<evidence type="ECO:0000256" key="5">
    <source>
        <dbReference type="ARBA" id="ARBA00022490"/>
    </source>
</evidence>
<dbReference type="RefSeq" id="WP_345592544.1">
    <property type="nucleotide sequence ID" value="NZ_BAABCQ010000047.1"/>
</dbReference>
<evidence type="ECO:0000256" key="6">
    <source>
        <dbReference type="ARBA" id="ARBA00022603"/>
    </source>
</evidence>
<dbReference type="PANTHER" id="PTHR11579">
    <property type="entry name" value="PROTEIN-L-ISOASPARTATE O-METHYLTRANSFERASE"/>
    <property type="match status" value="1"/>
</dbReference>
<evidence type="ECO:0000313" key="12">
    <source>
        <dbReference type="EMBL" id="GAA3977426.1"/>
    </source>
</evidence>
<dbReference type="SUPFAM" id="SSF53335">
    <property type="entry name" value="S-adenosyl-L-methionine-dependent methyltransferases"/>
    <property type="match status" value="1"/>
</dbReference>
<evidence type="ECO:0000256" key="4">
    <source>
        <dbReference type="ARBA" id="ARBA00013346"/>
    </source>
</evidence>
<dbReference type="InterPro" id="IPR026448">
    <property type="entry name" value="Methyltr_grasp"/>
</dbReference>
<keyword evidence="6 12" id="KW-0489">Methyltransferase</keyword>
<comment type="caution">
    <text evidence="12">The sequence shown here is derived from an EMBL/GenBank/DDBJ whole genome shotgun (WGS) entry which is preliminary data.</text>
</comment>
<dbReference type="Pfam" id="PF01135">
    <property type="entry name" value="PCMT"/>
    <property type="match status" value="1"/>
</dbReference>
<comment type="subcellular location">
    <subcellularLocation>
        <location evidence="1">Cytoplasm</location>
    </subcellularLocation>
</comment>
<dbReference type="Proteomes" id="UP001500034">
    <property type="component" value="Unassembled WGS sequence"/>
</dbReference>
<evidence type="ECO:0000256" key="7">
    <source>
        <dbReference type="ARBA" id="ARBA00022679"/>
    </source>
</evidence>
<keyword evidence="7" id="KW-0808">Transferase</keyword>
<keyword evidence="5" id="KW-0963">Cytoplasm</keyword>
<sequence>MTVLDSAAALRRHLADRLTESGVLRTEQWRAAVEAVPRHEFLRGGFFRRFGSAWRPVPADREGWLELCYADESLVTQIAGTIVPGDIRGEILREPTSSSTLASLVVRMLEDLQVQDGHRVLEIGTGTGYSTGLLCHRLGDELVTSVEVDAGVSCRASAGLGACGYFPDLVVGDGLAGHKDGAPYDRVIATCGVRELPHTWIEQTKPGGIILATLCGWMHSSELARLTVGHDGVAHGRFLGGQVQFMLARPQMPPPLGMLPDLDSGKERQARVGADVLDDWDARFVAQLAAPRAQHLSLTLEDRTRHVLVDVEAGAWAALALDGKQWTVRQGGPVQLWDAVEDHLLRWQVDGSPTLDRFEVMVTPEGQRVTWPIV</sequence>
<dbReference type="Gene3D" id="3.40.50.150">
    <property type="entry name" value="Vaccinia Virus protein VP39"/>
    <property type="match status" value="1"/>
</dbReference>
<keyword evidence="8" id="KW-0949">S-adenosyl-L-methionine</keyword>
<dbReference type="CDD" id="cd02440">
    <property type="entry name" value="AdoMet_MTases"/>
    <property type="match status" value="1"/>
</dbReference>
<accession>A0ABP7Q6V5</accession>
<evidence type="ECO:0000256" key="2">
    <source>
        <dbReference type="ARBA" id="ARBA00005369"/>
    </source>
</evidence>
<dbReference type="InterPro" id="IPR000682">
    <property type="entry name" value="PCMT"/>
</dbReference>
<evidence type="ECO:0000256" key="8">
    <source>
        <dbReference type="ARBA" id="ARBA00022691"/>
    </source>
</evidence>
<evidence type="ECO:0000256" key="11">
    <source>
        <dbReference type="ARBA" id="ARBA00031350"/>
    </source>
</evidence>
<dbReference type="PANTHER" id="PTHR11579:SF0">
    <property type="entry name" value="PROTEIN-L-ISOASPARTATE(D-ASPARTATE) O-METHYLTRANSFERASE"/>
    <property type="match status" value="1"/>
</dbReference>
<organism evidence="12 13">
    <name type="scientific">Streptomyces marokkonensis</name>
    <dbReference type="NCBI Taxonomy" id="324855"/>
    <lineage>
        <taxon>Bacteria</taxon>
        <taxon>Bacillati</taxon>
        <taxon>Actinomycetota</taxon>
        <taxon>Actinomycetes</taxon>
        <taxon>Kitasatosporales</taxon>
        <taxon>Streptomycetaceae</taxon>
        <taxon>Streptomyces</taxon>
    </lineage>
</organism>
<reference evidence="13" key="1">
    <citation type="journal article" date="2019" name="Int. J. Syst. Evol. Microbiol.">
        <title>The Global Catalogue of Microorganisms (GCM) 10K type strain sequencing project: providing services to taxonomists for standard genome sequencing and annotation.</title>
        <authorList>
            <consortium name="The Broad Institute Genomics Platform"/>
            <consortium name="The Broad Institute Genome Sequencing Center for Infectious Disease"/>
            <person name="Wu L."/>
            <person name="Ma J."/>
        </authorList>
    </citation>
    <scope>NUCLEOTIDE SEQUENCE [LARGE SCALE GENOMIC DNA]</scope>
    <source>
        <strain evidence="13">JCM 17027</strain>
    </source>
</reference>
<name>A0ABP7Q6V5_9ACTN</name>
<dbReference type="GO" id="GO:0008168">
    <property type="term" value="F:methyltransferase activity"/>
    <property type="evidence" value="ECO:0007669"/>
    <property type="project" value="UniProtKB-KW"/>
</dbReference>
<protein>
    <recommendedName>
        <fullName evidence="4">Protein-L-isoaspartate O-methyltransferase</fullName>
        <ecNumber evidence="3">2.1.1.77</ecNumber>
    </recommendedName>
    <alternativeName>
        <fullName evidence="11">L-isoaspartyl protein carboxyl methyltransferase</fullName>
    </alternativeName>
    <alternativeName>
        <fullName evidence="9">Protein L-isoaspartyl methyltransferase</fullName>
    </alternativeName>
    <alternativeName>
        <fullName evidence="10">Protein-beta-aspartate methyltransferase</fullName>
    </alternativeName>
</protein>
<proteinExistence type="inferred from homology"/>
<dbReference type="EC" id="2.1.1.77" evidence="3"/>
<gene>
    <name evidence="12" type="primary">tgmC_2</name>
    <name evidence="12" type="ORF">GCM10022384_29100</name>
</gene>
<dbReference type="InterPro" id="IPR029063">
    <property type="entry name" value="SAM-dependent_MTases_sf"/>
</dbReference>